<organism evidence="3 4">
    <name type="scientific">Clydaea vesicula</name>
    <dbReference type="NCBI Taxonomy" id="447962"/>
    <lineage>
        <taxon>Eukaryota</taxon>
        <taxon>Fungi</taxon>
        <taxon>Fungi incertae sedis</taxon>
        <taxon>Chytridiomycota</taxon>
        <taxon>Chytridiomycota incertae sedis</taxon>
        <taxon>Chytridiomycetes</taxon>
        <taxon>Lobulomycetales</taxon>
        <taxon>Lobulomycetaceae</taxon>
        <taxon>Clydaea</taxon>
    </lineage>
</organism>
<accession>A0AAD5TZN8</accession>
<comment type="caution">
    <text evidence="3">The sequence shown here is derived from an EMBL/GenBank/DDBJ whole genome shotgun (WGS) entry which is preliminary data.</text>
</comment>
<evidence type="ECO:0000313" key="3">
    <source>
        <dbReference type="EMBL" id="KAJ3218298.1"/>
    </source>
</evidence>
<feature type="non-terminal residue" evidence="3">
    <location>
        <position position="806"/>
    </location>
</feature>
<dbReference type="InterPro" id="IPR018490">
    <property type="entry name" value="cNMP-bd_dom_sf"/>
</dbReference>
<evidence type="ECO:0000313" key="4">
    <source>
        <dbReference type="Proteomes" id="UP001211065"/>
    </source>
</evidence>
<dbReference type="Gene3D" id="3.40.50.1000">
    <property type="entry name" value="HAD superfamily/HAD-like"/>
    <property type="match status" value="1"/>
</dbReference>
<gene>
    <name evidence="3" type="primary">CNBD2_1</name>
    <name evidence="3" type="ORF">HK099_005115</name>
</gene>
<protein>
    <submittedName>
        <fullName evidence="3">Cyclic nucleotide-binding domain-containing protein 2</fullName>
    </submittedName>
</protein>
<dbReference type="InterPro" id="IPR023214">
    <property type="entry name" value="HAD_sf"/>
</dbReference>
<reference evidence="3" key="1">
    <citation type="submission" date="2020-05" db="EMBL/GenBank/DDBJ databases">
        <title>Phylogenomic resolution of chytrid fungi.</title>
        <authorList>
            <person name="Stajich J.E."/>
            <person name="Amses K."/>
            <person name="Simmons R."/>
            <person name="Seto K."/>
            <person name="Myers J."/>
            <person name="Bonds A."/>
            <person name="Quandt C.A."/>
            <person name="Barry K."/>
            <person name="Liu P."/>
            <person name="Grigoriev I."/>
            <person name="Longcore J.E."/>
            <person name="James T.Y."/>
        </authorList>
    </citation>
    <scope>NUCLEOTIDE SEQUENCE</scope>
    <source>
        <strain evidence="3">JEL0476</strain>
    </source>
</reference>
<sequence length="806" mass="92909">MIDAVPAPKESLKHSKKSSNILPDIKVEMEEEHQNYIRKETNAKTSTFPKLKKNCHFNGNIFSRIAENTPKLAKANLGIQKGYTWLPKTPCSGNHEKSYSYVHKEIKELVANASGFNSNPFYDTVKVLEKTYESSINTLLEISRPKPSAEKITEMLSKSELTTERRERAKQNWKIGIISVIKFMRATKVFHYPEKYNIKNKKIISSTNFSETSMKYLLKCCQTRSDILFNTKVQMFLRKNPEDRTLREMVELERLLTTRLSGFSKFLPTQRLQLCYQLMYISVGAGRSIIKEGHEPKNGIYIILSGQVEITQELNEHTLLRLNVLNKGETFGEIALESFLSKMRTATVSTVTQTELLHVSKEEFRAILVGEDNELSTNFRSELVRNACLFKSKVVETVLQQLISKSDVKVFEQGAVILKQGADNDKLHFIIGGSVSVRKSISLRNVFHTKKRDKYRYENKTVCLEIGKLIAGQSFPEIIIPEWLISDELNLNLDSNLFFEIHHRLQVNGFSYPSYSTVTAESAVRLIQISRVDLFKYYSKENKMIYLLGLQRLRWLGSSLMFIYLSATCQSKKVYLRPYLDAFLYNCSKKFEIAVWTTTNKRNTVTLTNLLVLDIFKPLFVWSEDECDTVGFGKTKETFKDLQRVFEKYPQFNKNNTIVLDDSVYKASLNEDFNSLHLPSFTVCDPCFNPLDDAALLSVLKYFNVMFFKKTKDVTEFISSNRFVEIQSEADESAGYKAPSHALVKHNEPTFVILPMWKLTSNEITLFVGKTDRLRPEYSPELILKYSDDNIDSKVIYIWNDVNFTP</sequence>
<dbReference type="InterPro" id="IPR018488">
    <property type="entry name" value="cNMP-bd_CS"/>
</dbReference>
<dbReference type="SUPFAM" id="SSF51206">
    <property type="entry name" value="cAMP-binding domain-like"/>
    <property type="match status" value="2"/>
</dbReference>
<dbReference type="EMBL" id="JADGJW010000387">
    <property type="protein sequence ID" value="KAJ3218298.1"/>
    <property type="molecule type" value="Genomic_DNA"/>
</dbReference>
<dbReference type="PROSITE" id="PS00889">
    <property type="entry name" value="CNMP_BINDING_2"/>
    <property type="match status" value="1"/>
</dbReference>
<dbReference type="InterPro" id="IPR000595">
    <property type="entry name" value="cNMP-bd_dom"/>
</dbReference>
<dbReference type="SMART" id="SM00100">
    <property type="entry name" value="cNMP"/>
    <property type="match status" value="1"/>
</dbReference>
<dbReference type="InterPro" id="IPR036412">
    <property type="entry name" value="HAD-like_sf"/>
</dbReference>
<keyword evidence="4" id="KW-1185">Reference proteome</keyword>
<feature type="domain" description="FCP1 homology" evidence="2">
    <location>
        <begin position="539"/>
        <end position="706"/>
    </location>
</feature>
<dbReference type="InterPro" id="IPR014710">
    <property type="entry name" value="RmlC-like_jellyroll"/>
</dbReference>
<feature type="domain" description="Cyclic nucleotide-binding" evidence="1">
    <location>
        <begin position="390"/>
        <end position="531"/>
    </location>
</feature>
<dbReference type="PANTHER" id="PTHR23011">
    <property type="entry name" value="CYCLIC NUCLEOTIDE-BINDING DOMAIN CONTAINING PROTEIN"/>
    <property type="match status" value="1"/>
</dbReference>
<dbReference type="InterPro" id="IPR004274">
    <property type="entry name" value="FCP1_dom"/>
</dbReference>
<evidence type="ECO:0000259" key="1">
    <source>
        <dbReference type="PROSITE" id="PS50042"/>
    </source>
</evidence>
<dbReference type="PANTHER" id="PTHR23011:SF28">
    <property type="entry name" value="CYCLIC NUCLEOTIDE-BINDING DOMAIN CONTAINING PROTEIN"/>
    <property type="match status" value="1"/>
</dbReference>
<proteinExistence type="predicted"/>
<dbReference type="SUPFAM" id="SSF56784">
    <property type="entry name" value="HAD-like"/>
    <property type="match status" value="1"/>
</dbReference>
<dbReference type="CDD" id="cd00038">
    <property type="entry name" value="CAP_ED"/>
    <property type="match status" value="1"/>
</dbReference>
<dbReference type="Gene3D" id="2.60.120.10">
    <property type="entry name" value="Jelly Rolls"/>
    <property type="match status" value="2"/>
</dbReference>
<dbReference type="Proteomes" id="UP001211065">
    <property type="component" value="Unassembled WGS sequence"/>
</dbReference>
<dbReference type="Pfam" id="PF00027">
    <property type="entry name" value="cNMP_binding"/>
    <property type="match status" value="1"/>
</dbReference>
<dbReference type="AlphaFoldDB" id="A0AAD5TZN8"/>
<evidence type="ECO:0000259" key="2">
    <source>
        <dbReference type="PROSITE" id="PS50969"/>
    </source>
</evidence>
<dbReference type="PROSITE" id="PS50969">
    <property type="entry name" value="FCP1"/>
    <property type="match status" value="1"/>
</dbReference>
<dbReference type="Pfam" id="PF03031">
    <property type="entry name" value="NIF"/>
    <property type="match status" value="1"/>
</dbReference>
<dbReference type="PROSITE" id="PS50042">
    <property type="entry name" value="CNMP_BINDING_3"/>
    <property type="match status" value="2"/>
</dbReference>
<name>A0AAD5TZN8_9FUNG</name>
<feature type="domain" description="Cyclic nucleotide-binding" evidence="1">
    <location>
        <begin position="262"/>
        <end position="368"/>
    </location>
</feature>